<keyword evidence="1" id="KW-1133">Transmembrane helix</keyword>
<accession>A0A1A8XUN5</accession>
<keyword evidence="3" id="KW-1185">Reference proteome</keyword>
<dbReference type="Proteomes" id="UP000199600">
    <property type="component" value="Unassembled WGS sequence"/>
</dbReference>
<keyword evidence="1" id="KW-0472">Membrane</keyword>
<name>A0A1A8XUN5_9RHOO</name>
<protein>
    <recommendedName>
        <fullName evidence="4">Transmembrane protein</fullName>
    </recommendedName>
</protein>
<feature type="transmembrane region" description="Helical" evidence="1">
    <location>
        <begin position="12"/>
        <end position="32"/>
    </location>
</feature>
<evidence type="ECO:0008006" key="4">
    <source>
        <dbReference type="Google" id="ProtNLM"/>
    </source>
</evidence>
<dbReference type="AlphaFoldDB" id="A0A1A8XUN5"/>
<organism evidence="2 3">
    <name type="scientific">Candidatus Propionivibrio aalborgensis</name>
    <dbReference type="NCBI Taxonomy" id="1860101"/>
    <lineage>
        <taxon>Bacteria</taxon>
        <taxon>Pseudomonadati</taxon>
        <taxon>Pseudomonadota</taxon>
        <taxon>Betaproteobacteria</taxon>
        <taxon>Rhodocyclales</taxon>
        <taxon>Rhodocyclaceae</taxon>
        <taxon>Propionivibrio</taxon>
    </lineage>
</organism>
<keyword evidence="1" id="KW-0812">Transmembrane</keyword>
<dbReference type="EMBL" id="FLQY01000212">
    <property type="protein sequence ID" value="SBT08764.1"/>
    <property type="molecule type" value="Genomic_DNA"/>
</dbReference>
<evidence type="ECO:0000256" key="1">
    <source>
        <dbReference type="SAM" id="Phobius"/>
    </source>
</evidence>
<gene>
    <name evidence="2" type="ORF">PROAA_290051</name>
</gene>
<dbReference type="RefSeq" id="WP_186411355.1">
    <property type="nucleotide sequence ID" value="NZ_FLQY01000212.1"/>
</dbReference>
<evidence type="ECO:0000313" key="3">
    <source>
        <dbReference type="Proteomes" id="UP000199600"/>
    </source>
</evidence>
<feature type="transmembrane region" description="Helical" evidence="1">
    <location>
        <begin position="44"/>
        <end position="63"/>
    </location>
</feature>
<evidence type="ECO:0000313" key="2">
    <source>
        <dbReference type="EMBL" id="SBT08764.1"/>
    </source>
</evidence>
<sequence length="87" mass="9328">MEDLALKRMQEGFMSGGVMTILIGGLALGGLLLYGSKSGQELPLWPALAVCLVNLVAAIKIILDVKKAKKLRQETSSNKAKSIHPPR</sequence>
<proteinExistence type="predicted"/>
<reference evidence="2 3" key="1">
    <citation type="submission" date="2016-06" db="EMBL/GenBank/DDBJ databases">
        <authorList>
            <person name="Kjaerup R.B."/>
            <person name="Dalgaard T.S."/>
            <person name="Juul-Madsen H.R."/>
        </authorList>
    </citation>
    <scope>NUCLEOTIDE SEQUENCE [LARGE SCALE GENOMIC DNA]</scope>
    <source>
        <strain evidence="2">2</strain>
    </source>
</reference>